<dbReference type="SUPFAM" id="SSF111369">
    <property type="entry name" value="HlyD-like secretion proteins"/>
    <property type="match status" value="1"/>
</dbReference>
<evidence type="ECO:0000256" key="2">
    <source>
        <dbReference type="SAM" id="MobiDB-lite"/>
    </source>
</evidence>
<dbReference type="PROSITE" id="PS51257">
    <property type="entry name" value="PROKAR_LIPOPROTEIN"/>
    <property type="match status" value="1"/>
</dbReference>
<feature type="domain" description="YknX-like C-terminal permuted SH3-like" evidence="4">
    <location>
        <begin position="302"/>
        <end position="368"/>
    </location>
</feature>
<evidence type="ECO:0000313" key="5">
    <source>
        <dbReference type="EMBL" id="WXA99365.1"/>
    </source>
</evidence>
<dbReference type="Gene3D" id="2.40.420.20">
    <property type="match status" value="1"/>
</dbReference>
<accession>A0ABZ2KQP0</accession>
<dbReference type="InterPro" id="IPR006143">
    <property type="entry name" value="RND_pump_MFP"/>
</dbReference>
<dbReference type="InterPro" id="IPR058625">
    <property type="entry name" value="MdtA-like_BSH"/>
</dbReference>
<gene>
    <name evidence="5" type="ORF">LZC95_21405</name>
</gene>
<protein>
    <submittedName>
        <fullName evidence="5">Efflux RND transporter periplasmic adaptor subunit</fullName>
    </submittedName>
</protein>
<evidence type="ECO:0000256" key="1">
    <source>
        <dbReference type="ARBA" id="ARBA00009477"/>
    </source>
</evidence>
<proteinExistence type="inferred from homology"/>
<dbReference type="PANTHER" id="PTHR30469">
    <property type="entry name" value="MULTIDRUG RESISTANCE PROTEIN MDTA"/>
    <property type="match status" value="1"/>
</dbReference>
<dbReference type="Pfam" id="PF25917">
    <property type="entry name" value="BSH_RND"/>
    <property type="match status" value="1"/>
</dbReference>
<keyword evidence="6" id="KW-1185">Reference proteome</keyword>
<organism evidence="5 6">
    <name type="scientific">Pendulispora brunnea</name>
    <dbReference type="NCBI Taxonomy" id="2905690"/>
    <lineage>
        <taxon>Bacteria</taxon>
        <taxon>Pseudomonadati</taxon>
        <taxon>Myxococcota</taxon>
        <taxon>Myxococcia</taxon>
        <taxon>Myxococcales</taxon>
        <taxon>Sorangiineae</taxon>
        <taxon>Pendulisporaceae</taxon>
        <taxon>Pendulispora</taxon>
    </lineage>
</organism>
<comment type="similarity">
    <text evidence="1">Belongs to the membrane fusion protein (MFP) (TC 8.A.1) family.</text>
</comment>
<dbReference type="Gene3D" id="1.10.287.470">
    <property type="entry name" value="Helix hairpin bin"/>
    <property type="match status" value="1"/>
</dbReference>
<dbReference type="Proteomes" id="UP001379533">
    <property type="component" value="Chromosome"/>
</dbReference>
<dbReference type="Pfam" id="PF25989">
    <property type="entry name" value="YknX_C"/>
    <property type="match status" value="1"/>
</dbReference>
<dbReference type="RefSeq" id="WP_394850002.1">
    <property type="nucleotide sequence ID" value="NZ_CP089982.1"/>
</dbReference>
<dbReference type="InterPro" id="IPR058637">
    <property type="entry name" value="YknX-like_C"/>
</dbReference>
<evidence type="ECO:0000313" key="6">
    <source>
        <dbReference type="Proteomes" id="UP001379533"/>
    </source>
</evidence>
<sequence>MSHRLLFVVALVASVFLLGCKKEEPAPPKSAGGAPRGARGSAAYAVDVMPVQSKTVDYIVQAPGTLDAFERVEVTARVAGVVDKVAFTDGQQVKKGDVLVVIDSERYQLAVNSAKAGLEKVQASQHDVEAMVARRQGASDAHPGLIPGEELETYKTKTLTAKADTAVATEALKVAQLNLRDAFVRAPIEGTIQTRTVETGQYVNTGYLMATLLRADPLLLRFQVEPEHAVRLKPGMVVDFSIRETQNQYKAKISLVAGAADPATHTVAVTAQVDADSKRYWLRPGSFCDVTIDVGARREAPVIPRAATRATDHGYVVYVIEGDAAVEKVVTLGMNTKDGWVEVRNGLSAGELLVVRGVESMTSGARVTANKVDSLDASAPEVPLELDAGARDGGKGGRKRAAGDAAP</sequence>
<name>A0ABZ2KQP0_9BACT</name>
<dbReference type="PANTHER" id="PTHR30469:SF15">
    <property type="entry name" value="HLYD FAMILY OF SECRETION PROTEINS"/>
    <property type="match status" value="1"/>
</dbReference>
<feature type="region of interest" description="Disordered" evidence="2">
    <location>
        <begin position="378"/>
        <end position="407"/>
    </location>
</feature>
<evidence type="ECO:0000259" key="3">
    <source>
        <dbReference type="Pfam" id="PF25917"/>
    </source>
</evidence>
<feature type="domain" description="Multidrug resistance protein MdtA-like barrel-sandwich hybrid" evidence="3">
    <location>
        <begin position="71"/>
        <end position="207"/>
    </location>
</feature>
<evidence type="ECO:0000259" key="4">
    <source>
        <dbReference type="Pfam" id="PF25989"/>
    </source>
</evidence>
<reference evidence="5 6" key="1">
    <citation type="submission" date="2021-12" db="EMBL/GenBank/DDBJ databases">
        <title>Discovery of the Pendulisporaceae a myxobacterial family with distinct sporulation behavior and unique specialized metabolism.</title>
        <authorList>
            <person name="Garcia R."/>
            <person name="Popoff A."/>
            <person name="Bader C.D."/>
            <person name="Loehr J."/>
            <person name="Walesch S."/>
            <person name="Walt C."/>
            <person name="Boldt J."/>
            <person name="Bunk B."/>
            <person name="Haeckl F.J.F.P.J."/>
            <person name="Gunesch A.P."/>
            <person name="Birkelbach J."/>
            <person name="Nuebel U."/>
            <person name="Pietschmann T."/>
            <person name="Bach T."/>
            <person name="Mueller R."/>
        </authorList>
    </citation>
    <scope>NUCLEOTIDE SEQUENCE [LARGE SCALE GENOMIC DNA]</scope>
    <source>
        <strain evidence="5 6">MSr12523</strain>
    </source>
</reference>
<dbReference type="EMBL" id="CP089982">
    <property type="protein sequence ID" value="WXA99365.1"/>
    <property type="molecule type" value="Genomic_DNA"/>
</dbReference>
<dbReference type="Gene3D" id="2.40.50.100">
    <property type="match status" value="1"/>
</dbReference>
<dbReference type="Gene3D" id="2.40.30.170">
    <property type="match status" value="1"/>
</dbReference>
<dbReference type="NCBIfam" id="TIGR01730">
    <property type="entry name" value="RND_mfp"/>
    <property type="match status" value="1"/>
</dbReference>